<dbReference type="Proteomes" id="UP001066276">
    <property type="component" value="Chromosome 11"/>
</dbReference>
<evidence type="ECO:0000313" key="1">
    <source>
        <dbReference type="EMBL" id="KAJ1088735.1"/>
    </source>
</evidence>
<proteinExistence type="predicted"/>
<comment type="caution">
    <text evidence="1">The sequence shown here is derived from an EMBL/GenBank/DDBJ whole genome shotgun (WGS) entry which is preliminary data.</text>
</comment>
<protein>
    <submittedName>
        <fullName evidence="1">Uncharacterized protein</fullName>
    </submittedName>
</protein>
<organism evidence="1 2">
    <name type="scientific">Pleurodeles waltl</name>
    <name type="common">Iberian ribbed newt</name>
    <dbReference type="NCBI Taxonomy" id="8319"/>
    <lineage>
        <taxon>Eukaryota</taxon>
        <taxon>Metazoa</taxon>
        <taxon>Chordata</taxon>
        <taxon>Craniata</taxon>
        <taxon>Vertebrata</taxon>
        <taxon>Euteleostomi</taxon>
        <taxon>Amphibia</taxon>
        <taxon>Batrachia</taxon>
        <taxon>Caudata</taxon>
        <taxon>Salamandroidea</taxon>
        <taxon>Salamandridae</taxon>
        <taxon>Pleurodelinae</taxon>
        <taxon>Pleurodeles</taxon>
    </lineage>
</organism>
<name>A0AAV7LE61_PLEWA</name>
<keyword evidence="2" id="KW-1185">Reference proteome</keyword>
<dbReference type="AlphaFoldDB" id="A0AAV7LE61"/>
<reference evidence="1" key="1">
    <citation type="journal article" date="2022" name="bioRxiv">
        <title>Sequencing and chromosome-scale assembly of the giantPleurodeles waltlgenome.</title>
        <authorList>
            <person name="Brown T."/>
            <person name="Elewa A."/>
            <person name="Iarovenko S."/>
            <person name="Subramanian E."/>
            <person name="Araus A.J."/>
            <person name="Petzold A."/>
            <person name="Susuki M."/>
            <person name="Suzuki K.-i.T."/>
            <person name="Hayashi T."/>
            <person name="Toyoda A."/>
            <person name="Oliveira C."/>
            <person name="Osipova E."/>
            <person name="Leigh N.D."/>
            <person name="Simon A."/>
            <person name="Yun M.H."/>
        </authorList>
    </citation>
    <scope>NUCLEOTIDE SEQUENCE</scope>
    <source>
        <strain evidence="1">20211129_DDA</strain>
        <tissue evidence="1">Liver</tissue>
    </source>
</reference>
<dbReference type="EMBL" id="JANPWB010000015">
    <property type="protein sequence ID" value="KAJ1088735.1"/>
    <property type="molecule type" value="Genomic_DNA"/>
</dbReference>
<sequence>MVAGVQDTPVLAERHLQEMEGQEAEQGFQQNRQNFPQEDGSYMLSSIENAVGGGLSPLFQTNRNNAKSARIDCAFRQKDNLPEDPRALASLWNQTESSMEYWLVVSVPTLIQKNRGCGCWSRSRVPRWSHRLRWQWFPTARPLYSRSS</sequence>
<evidence type="ECO:0000313" key="2">
    <source>
        <dbReference type="Proteomes" id="UP001066276"/>
    </source>
</evidence>
<gene>
    <name evidence="1" type="ORF">NDU88_001890</name>
</gene>
<accession>A0AAV7LE61</accession>